<sequence length="206" mass="22161">MVVGIGIALRGPLDGLSHAEESVNKDLAADRTNTWNSITLVWSHIGNTETVIGVCVIVAAVLLWRTRDWRLAAVPVLAIAMQGLIFLIAAKVVDRNRPPVVKLDPSPPTASFPSGHVGASTGLYVALALIALGIGRAWLRWVTVVVCLTMPLLVAFARLYRGMHHVTDIGAGILNGLVCALLAYAWYRHRTRSREARSPSVTSEAA</sequence>
<keyword evidence="1" id="KW-1133">Transmembrane helix</keyword>
<accession>A0ABN2F9A8</accession>
<dbReference type="Proteomes" id="UP001501319">
    <property type="component" value="Unassembled WGS sequence"/>
</dbReference>
<name>A0ABN2F9A8_9ACTN</name>
<dbReference type="PANTHER" id="PTHR14969">
    <property type="entry name" value="SPHINGOSINE-1-PHOSPHATE PHOSPHOHYDROLASE"/>
    <property type="match status" value="1"/>
</dbReference>
<gene>
    <name evidence="3" type="ORF">GCM10009744_26560</name>
</gene>
<keyword evidence="1" id="KW-0472">Membrane</keyword>
<keyword evidence="1" id="KW-0812">Transmembrane</keyword>
<feature type="transmembrane region" description="Helical" evidence="1">
    <location>
        <begin position="110"/>
        <end position="131"/>
    </location>
</feature>
<dbReference type="CDD" id="cd03392">
    <property type="entry name" value="PAP2_like_2"/>
    <property type="match status" value="1"/>
</dbReference>
<dbReference type="Pfam" id="PF01569">
    <property type="entry name" value="PAP2"/>
    <property type="match status" value="1"/>
</dbReference>
<feature type="transmembrane region" description="Helical" evidence="1">
    <location>
        <begin position="71"/>
        <end position="90"/>
    </location>
</feature>
<organism evidence="3 4">
    <name type="scientific">Kribbella alba</name>
    <dbReference type="NCBI Taxonomy" id="190197"/>
    <lineage>
        <taxon>Bacteria</taxon>
        <taxon>Bacillati</taxon>
        <taxon>Actinomycetota</taxon>
        <taxon>Actinomycetes</taxon>
        <taxon>Propionibacteriales</taxon>
        <taxon>Kribbellaceae</taxon>
        <taxon>Kribbella</taxon>
    </lineage>
</organism>
<evidence type="ECO:0000313" key="4">
    <source>
        <dbReference type="Proteomes" id="UP001501319"/>
    </source>
</evidence>
<dbReference type="RefSeq" id="WP_344111492.1">
    <property type="nucleotide sequence ID" value="NZ_BAAANE010000004.1"/>
</dbReference>
<feature type="transmembrane region" description="Helical" evidence="1">
    <location>
        <begin position="169"/>
        <end position="187"/>
    </location>
</feature>
<dbReference type="SMART" id="SM00014">
    <property type="entry name" value="acidPPc"/>
    <property type="match status" value="1"/>
</dbReference>
<dbReference type="SUPFAM" id="SSF48317">
    <property type="entry name" value="Acid phosphatase/Vanadium-dependent haloperoxidase"/>
    <property type="match status" value="1"/>
</dbReference>
<dbReference type="EMBL" id="BAAANE010000004">
    <property type="protein sequence ID" value="GAA1636223.1"/>
    <property type="molecule type" value="Genomic_DNA"/>
</dbReference>
<feature type="transmembrane region" description="Helical" evidence="1">
    <location>
        <begin position="41"/>
        <end position="64"/>
    </location>
</feature>
<evidence type="ECO:0000259" key="2">
    <source>
        <dbReference type="SMART" id="SM00014"/>
    </source>
</evidence>
<comment type="caution">
    <text evidence="3">The sequence shown here is derived from an EMBL/GenBank/DDBJ whole genome shotgun (WGS) entry which is preliminary data.</text>
</comment>
<evidence type="ECO:0000313" key="3">
    <source>
        <dbReference type="EMBL" id="GAA1636223.1"/>
    </source>
</evidence>
<feature type="domain" description="Phosphatidic acid phosphatase type 2/haloperoxidase" evidence="2">
    <location>
        <begin position="73"/>
        <end position="184"/>
    </location>
</feature>
<dbReference type="Gene3D" id="1.20.144.10">
    <property type="entry name" value="Phosphatidic acid phosphatase type 2/haloperoxidase"/>
    <property type="match status" value="1"/>
</dbReference>
<dbReference type="PANTHER" id="PTHR14969:SF13">
    <property type="entry name" value="AT30094P"/>
    <property type="match status" value="1"/>
</dbReference>
<keyword evidence="4" id="KW-1185">Reference proteome</keyword>
<reference evidence="3 4" key="1">
    <citation type="journal article" date="2019" name="Int. J. Syst. Evol. Microbiol.">
        <title>The Global Catalogue of Microorganisms (GCM) 10K type strain sequencing project: providing services to taxonomists for standard genome sequencing and annotation.</title>
        <authorList>
            <consortium name="The Broad Institute Genomics Platform"/>
            <consortium name="The Broad Institute Genome Sequencing Center for Infectious Disease"/>
            <person name="Wu L."/>
            <person name="Ma J."/>
        </authorList>
    </citation>
    <scope>NUCLEOTIDE SEQUENCE [LARGE SCALE GENOMIC DNA]</scope>
    <source>
        <strain evidence="3 4">JCM 14306</strain>
    </source>
</reference>
<feature type="transmembrane region" description="Helical" evidence="1">
    <location>
        <begin position="138"/>
        <end position="157"/>
    </location>
</feature>
<protein>
    <recommendedName>
        <fullName evidence="2">Phosphatidic acid phosphatase type 2/haloperoxidase domain-containing protein</fullName>
    </recommendedName>
</protein>
<evidence type="ECO:0000256" key="1">
    <source>
        <dbReference type="SAM" id="Phobius"/>
    </source>
</evidence>
<dbReference type="InterPro" id="IPR036938">
    <property type="entry name" value="PAP2/HPO_sf"/>
</dbReference>
<dbReference type="InterPro" id="IPR000326">
    <property type="entry name" value="PAP2/HPO"/>
</dbReference>
<proteinExistence type="predicted"/>